<dbReference type="SUPFAM" id="SSF52402">
    <property type="entry name" value="Adenine nucleotide alpha hydrolases-like"/>
    <property type="match status" value="2"/>
</dbReference>
<evidence type="ECO:0000259" key="5">
    <source>
        <dbReference type="Pfam" id="PF00582"/>
    </source>
</evidence>
<keyword evidence="3" id="KW-0963">Cytoplasm</keyword>
<sequence length="310" mass="35102">MRRFKNILTYVNLSLDEHPALERGVRLARHNNANLTAMTVIEEYPAQAHALLRSIHLEDALETIERENREQLERIVQPIRDAGLAVETVVAHGSTFIEVIRAALQRQHDLVIKTVSSEGVLHRTFFGSIDMHLLRKCPTPLWLIKPGEPEAFRQILVPLDPNMEDAVKHDLGIDLLTLATSLVEMDSAELMIVHAWRAYEEGKLKKYMESKQFEEYLHKWGQEASKRVWNFVSSFGREFKPTSIHLVQGEPGEVIPKFAKDHNVDLLVTGTLGRLGQHGMFIGDTAERILGRLECSVLAVKPAGFVSPVR</sequence>
<evidence type="ECO:0000256" key="1">
    <source>
        <dbReference type="ARBA" id="ARBA00004496"/>
    </source>
</evidence>
<feature type="domain" description="UspA" evidence="5">
    <location>
        <begin position="4"/>
        <end position="145"/>
    </location>
</feature>
<dbReference type="Proteomes" id="UP000319383">
    <property type="component" value="Chromosome"/>
</dbReference>
<dbReference type="Pfam" id="PF00582">
    <property type="entry name" value="Usp"/>
    <property type="match status" value="2"/>
</dbReference>
<keyword evidence="7" id="KW-1185">Reference proteome</keyword>
<dbReference type="CDD" id="cd00293">
    <property type="entry name" value="USP-like"/>
    <property type="match status" value="1"/>
</dbReference>
<name>A0A517ZQ58_9PLAN</name>
<dbReference type="InterPro" id="IPR006015">
    <property type="entry name" value="Universal_stress_UspA"/>
</dbReference>
<dbReference type="InterPro" id="IPR006016">
    <property type="entry name" value="UspA"/>
</dbReference>
<evidence type="ECO:0000313" key="7">
    <source>
        <dbReference type="Proteomes" id="UP000319383"/>
    </source>
</evidence>
<dbReference type="AlphaFoldDB" id="A0A517ZQ58"/>
<feature type="domain" description="UspA" evidence="5">
    <location>
        <begin position="152"/>
        <end position="301"/>
    </location>
</feature>
<dbReference type="PANTHER" id="PTHR47892:SF1">
    <property type="entry name" value="UNIVERSAL STRESS PROTEIN E"/>
    <property type="match status" value="1"/>
</dbReference>
<evidence type="ECO:0000256" key="3">
    <source>
        <dbReference type="ARBA" id="ARBA00022490"/>
    </source>
</evidence>
<dbReference type="Gene3D" id="3.40.50.12370">
    <property type="match status" value="1"/>
</dbReference>
<dbReference type="KEGG" id="sdyn:Mal52_31110"/>
<evidence type="ECO:0000313" key="6">
    <source>
        <dbReference type="EMBL" id="QDU44625.1"/>
    </source>
</evidence>
<gene>
    <name evidence="6" type="ORF">Mal52_31110</name>
</gene>
<dbReference type="PRINTS" id="PR01438">
    <property type="entry name" value="UNVRSLSTRESS"/>
</dbReference>
<dbReference type="GO" id="GO:0005737">
    <property type="term" value="C:cytoplasm"/>
    <property type="evidence" value="ECO:0007669"/>
    <property type="project" value="UniProtKB-SubCell"/>
</dbReference>
<dbReference type="EMBL" id="CP036276">
    <property type="protein sequence ID" value="QDU44625.1"/>
    <property type="molecule type" value="Genomic_DNA"/>
</dbReference>
<evidence type="ECO:0000256" key="2">
    <source>
        <dbReference type="ARBA" id="ARBA00008791"/>
    </source>
</evidence>
<organism evidence="6 7">
    <name type="scientific">Symmachiella dynata</name>
    <dbReference type="NCBI Taxonomy" id="2527995"/>
    <lineage>
        <taxon>Bacteria</taxon>
        <taxon>Pseudomonadati</taxon>
        <taxon>Planctomycetota</taxon>
        <taxon>Planctomycetia</taxon>
        <taxon>Planctomycetales</taxon>
        <taxon>Planctomycetaceae</taxon>
        <taxon>Symmachiella</taxon>
    </lineage>
</organism>
<reference evidence="6 7" key="1">
    <citation type="submission" date="2019-02" db="EMBL/GenBank/DDBJ databases">
        <title>Deep-cultivation of Planctomycetes and their phenomic and genomic characterization uncovers novel biology.</title>
        <authorList>
            <person name="Wiegand S."/>
            <person name="Jogler M."/>
            <person name="Boedeker C."/>
            <person name="Pinto D."/>
            <person name="Vollmers J."/>
            <person name="Rivas-Marin E."/>
            <person name="Kohn T."/>
            <person name="Peeters S.H."/>
            <person name="Heuer A."/>
            <person name="Rast P."/>
            <person name="Oberbeckmann S."/>
            <person name="Bunk B."/>
            <person name="Jeske O."/>
            <person name="Meyerdierks A."/>
            <person name="Storesund J.E."/>
            <person name="Kallscheuer N."/>
            <person name="Luecker S."/>
            <person name="Lage O.M."/>
            <person name="Pohl T."/>
            <person name="Merkel B.J."/>
            <person name="Hornburger P."/>
            <person name="Mueller R.-W."/>
            <person name="Bruemmer F."/>
            <person name="Labrenz M."/>
            <person name="Spormann A.M."/>
            <person name="Op den Camp H."/>
            <person name="Overmann J."/>
            <person name="Amann R."/>
            <person name="Jetten M.S.M."/>
            <person name="Mascher T."/>
            <person name="Medema M.H."/>
            <person name="Devos D.P."/>
            <person name="Kaster A.-K."/>
            <person name="Ovreas L."/>
            <person name="Rohde M."/>
            <person name="Galperin M.Y."/>
            <person name="Jogler C."/>
        </authorList>
    </citation>
    <scope>NUCLEOTIDE SEQUENCE [LARGE SCALE GENOMIC DNA]</scope>
    <source>
        <strain evidence="6 7">Mal52</strain>
    </source>
</reference>
<protein>
    <recommendedName>
        <fullName evidence="5">UspA domain-containing protein</fullName>
    </recommendedName>
</protein>
<dbReference type="PANTHER" id="PTHR47892">
    <property type="entry name" value="UNIVERSAL STRESS PROTEIN E"/>
    <property type="match status" value="1"/>
</dbReference>
<comment type="similarity">
    <text evidence="2">Belongs to the universal stress protein A family.</text>
</comment>
<dbReference type="RefSeq" id="WP_145376956.1">
    <property type="nucleotide sequence ID" value="NZ_CP036276.1"/>
</dbReference>
<evidence type="ECO:0000256" key="4">
    <source>
        <dbReference type="ARBA" id="ARBA00037131"/>
    </source>
</evidence>
<comment type="function">
    <text evidence="4">Required for resistance to DNA-damaging agents.</text>
</comment>
<proteinExistence type="inferred from homology"/>
<comment type="subcellular location">
    <subcellularLocation>
        <location evidence="1">Cytoplasm</location>
    </subcellularLocation>
</comment>
<accession>A0A517ZQ58</accession>